<keyword evidence="1" id="KW-0472">Membrane</keyword>
<sequence length="137" mass="15449">MNEKLENNYPAKKVIKNYMIFGTLSFNFPIFIFSLWLIIFDGNPLANLLIMISLICSVISSIIVFAITAYFISDLKITITKPADYYKPFLVAFVVSLVIFFLMSFMVLGMLSVLYLVLSVLVGVISVILAKFLLPKS</sequence>
<evidence type="ECO:0000313" key="3">
    <source>
        <dbReference type="Proteomes" id="UP000254065"/>
    </source>
</evidence>
<feature type="transmembrane region" description="Helical" evidence="1">
    <location>
        <begin position="85"/>
        <end position="107"/>
    </location>
</feature>
<keyword evidence="3" id="KW-1185">Reference proteome</keyword>
<keyword evidence="1" id="KW-1133">Transmembrane helix</keyword>
<feature type="transmembrane region" description="Helical" evidence="1">
    <location>
        <begin position="45"/>
        <end position="73"/>
    </location>
</feature>
<name>A0A378QYV1_9GAMM</name>
<reference evidence="2 3" key="1">
    <citation type="submission" date="2018-06" db="EMBL/GenBank/DDBJ databases">
        <authorList>
            <consortium name="Pathogen Informatics"/>
            <person name="Doyle S."/>
        </authorList>
    </citation>
    <scope>NUCLEOTIDE SEQUENCE [LARGE SCALE GENOMIC DNA]</scope>
    <source>
        <strain evidence="2 3">NCTC12877</strain>
    </source>
</reference>
<dbReference type="STRING" id="1122244.GCA_000426885_02186"/>
<dbReference type="AlphaFoldDB" id="A0A378QYV1"/>
<feature type="transmembrane region" description="Helical" evidence="1">
    <location>
        <begin position="113"/>
        <end position="134"/>
    </location>
</feature>
<dbReference type="RefSeq" id="WP_029103576.1">
    <property type="nucleotide sequence ID" value="NZ_UGQB01000004.1"/>
</dbReference>
<dbReference type="EMBL" id="UGQB01000004">
    <property type="protein sequence ID" value="STZ07637.1"/>
    <property type="molecule type" value="Genomic_DNA"/>
</dbReference>
<proteinExistence type="predicted"/>
<accession>A0A378QYV1</accession>
<protein>
    <submittedName>
        <fullName evidence="2">Uncharacterized protein</fullName>
    </submittedName>
</protein>
<evidence type="ECO:0000313" key="2">
    <source>
        <dbReference type="EMBL" id="STZ07637.1"/>
    </source>
</evidence>
<gene>
    <name evidence="2" type="ORF">NCTC12877_00612</name>
</gene>
<keyword evidence="1" id="KW-0812">Transmembrane</keyword>
<dbReference type="Proteomes" id="UP000254065">
    <property type="component" value="Unassembled WGS sequence"/>
</dbReference>
<evidence type="ECO:0000256" key="1">
    <source>
        <dbReference type="SAM" id="Phobius"/>
    </source>
</evidence>
<feature type="transmembrane region" description="Helical" evidence="1">
    <location>
        <begin position="20"/>
        <end position="39"/>
    </location>
</feature>
<organism evidence="2 3">
    <name type="scientific">Moraxella caprae</name>
    <dbReference type="NCBI Taxonomy" id="90240"/>
    <lineage>
        <taxon>Bacteria</taxon>
        <taxon>Pseudomonadati</taxon>
        <taxon>Pseudomonadota</taxon>
        <taxon>Gammaproteobacteria</taxon>
        <taxon>Moraxellales</taxon>
        <taxon>Moraxellaceae</taxon>
        <taxon>Moraxella</taxon>
    </lineage>
</organism>